<evidence type="ECO:0000259" key="1">
    <source>
        <dbReference type="Pfam" id="PF14213"/>
    </source>
</evidence>
<evidence type="ECO:0000313" key="2">
    <source>
        <dbReference type="EMBL" id="KAB4234831.1"/>
    </source>
</evidence>
<protein>
    <submittedName>
        <fullName evidence="2">DUF4325 domain-containing protein</fullName>
    </submittedName>
</protein>
<proteinExistence type="predicted"/>
<dbReference type="RefSeq" id="WP_119957860.1">
    <property type="nucleotide sequence ID" value="NZ_WCTL01000012.1"/>
</dbReference>
<feature type="domain" description="DUF4325" evidence="1">
    <location>
        <begin position="28"/>
        <end position="94"/>
    </location>
</feature>
<dbReference type="InterPro" id="IPR025474">
    <property type="entry name" value="DUF4325"/>
</dbReference>
<dbReference type="AlphaFoldDB" id="A0A7J5HWV4"/>
<accession>A0A7J5HWV4</accession>
<sequence length="145" mass="16702">MIAEQIKVLSDFSMSPGPRYCKQGPDSGEEFYHKVLNRRFAEAYKNSAQLVLDLDGTDGYMSSFLDEAIGNLVYDFGEEAVKTYLRVVSKEEDVWTKLISNEVIPEWAKHRVNNEEPLKTSKKDHNAWYRLINGELLEDVWVHSA</sequence>
<name>A0A7J5HWV4_BACUN</name>
<dbReference type="Pfam" id="PF14213">
    <property type="entry name" value="DUF4325"/>
    <property type="match status" value="1"/>
</dbReference>
<reference evidence="2 3" key="1">
    <citation type="journal article" date="2019" name="Nat. Med.">
        <title>A library of human gut bacterial isolates paired with longitudinal multiomics data enables mechanistic microbiome research.</title>
        <authorList>
            <person name="Poyet M."/>
            <person name="Groussin M."/>
            <person name="Gibbons S.M."/>
            <person name="Avila-Pacheco J."/>
            <person name="Jiang X."/>
            <person name="Kearney S.M."/>
            <person name="Perrotta A.R."/>
            <person name="Berdy B."/>
            <person name="Zhao S."/>
            <person name="Lieberman T.D."/>
            <person name="Swanson P.K."/>
            <person name="Smith M."/>
            <person name="Roesemann S."/>
            <person name="Alexander J.E."/>
            <person name="Rich S.A."/>
            <person name="Livny J."/>
            <person name="Vlamakis H."/>
            <person name="Clish C."/>
            <person name="Bullock K."/>
            <person name="Deik A."/>
            <person name="Scott J."/>
            <person name="Pierce K.A."/>
            <person name="Xavier R.J."/>
            <person name="Alm E.J."/>
        </authorList>
    </citation>
    <scope>NUCLEOTIDE SEQUENCE [LARGE SCALE GENOMIC DNA]</scope>
    <source>
        <strain evidence="2 3">BIOML-A5</strain>
    </source>
</reference>
<dbReference type="Proteomes" id="UP000462376">
    <property type="component" value="Unassembled WGS sequence"/>
</dbReference>
<comment type="caution">
    <text evidence="2">The sequence shown here is derived from an EMBL/GenBank/DDBJ whole genome shotgun (WGS) entry which is preliminary data.</text>
</comment>
<evidence type="ECO:0000313" key="3">
    <source>
        <dbReference type="Proteomes" id="UP000462376"/>
    </source>
</evidence>
<dbReference type="EMBL" id="WCTL01000012">
    <property type="protein sequence ID" value="KAB4234831.1"/>
    <property type="molecule type" value="Genomic_DNA"/>
</dbReference>
<gene>
    <name evidence="2" type="ORF">GAP47_13900</name>
</gene>
<organism evidence="2 3">
    <name type="scientific">Bacteroides uniformis</name>
    <dbReference type="NCBI Taxonomy" id="820"/>
    <lineage>
        <taxon>Bacteria</taxon>
        <taxon>Pseudomonadati</taxon>
        <taxon>Bacteroidota</taxon>
        <taxon>Bacteroidia</taxon>
        <taxon>Bacteroidales</taxon>
        <taxon>Bacteroidaceae</taxon>
        <taxon>Bacteroides</taxon>
    </lineage>
</organism>